<dbReference type="Proteomes" id="UP000515276">
    <property type="component" value="Chromosome"/>
</dbReference>
<keyword evidence="3" id="KW-1185">Reference proteome</keyword>
<proteinExistence type="predicted"/>
<name>A0A7G5DIE5_9PSED</name>
<evidence type="ECO:0000313" key="2">
    <source>
        <dbReference type="EMBL" id="QMV61520.1"/>
    </source>
</evidence>
<feature type="transmembrane region" description="Helical" evidence="1">
    <location>
        <begin position="20"/>
        <end position="39"/>
    </location>
</feature>
<dbReference type="RefSeq" id="WP_182367080.1">
    <property type="nucleotide sequence ID" value="NZ_CP059139.1"/>
</dbReference>
<keyword evidence="1" id="KW-0812">Transmembrane</keyword>
<feature type="transmembrane region" description="Helical" evidence="1">
    <location>
        <begin position="51"/>
        <end position="69"/>
    </location>
</feature>
<evidence type="ECO:0000313" key="3">
    <source>
        <dbReference type="Proteomes" id="UP000515276"/>
    </source>
</evidence>
<sequence length="153" mass="17533">MTRLRFIPSQLTRSPHTNEALLAIALWPALFAVGCWQTPQIAQFLNAQGLEISSLQVFLAGFGAYLFLLGKHRIFNRRHFVRHAVEIAWYRRLCEVEQDIVAAGQAGTDAHKAVMSEIVQLHKELGFLIEADNFYRKLRVLISVMSWLRSKLK</sequence>
<dbReference type="AlphaFoldDB" id="A0A7G5DIE5"/>
<keyword evidence="1" id="KW-1133">Transmembrane helix</keyword>
<protein>
    <submittedName>
        <fullName evidence="2">Uncharacterized protein</fullName>
    </submittedName>
</protein>
<accession>A0A7G5DIE5</accession>
<dbReference type="EMBL" id="CP059139">
    <property type="protein sequence ID" value="QMV61520.1"/>
    <property type="molecule type" value="Genomic_DNA"/>
</dbReference>
<evidence type="ECO:0000256" key="1">
    <source>
        <dbReference type="SAM" id="Phobius"/>
    </source>
</evidence>
<reference evidence="2 3" key="1">
    <citation type="journal article" date="2020" name="G3 (Bethesda)">
        <title>CeMbio - The Caenorhabditis elegans Microbiome Resource.</title>
        <authorList>
            <person name="Dirksen P."/>
            <person name="Assie A."/>
            <person name="Zimmermann J."/>
            <person name="Zhang F."/>
            <person name="Tietje A.M."/>
            <person name="Marsh S.A."/>
            <person name="Felix M.A."/>
            <person name="Shapira M."/>
            <person name="Kaleta C."/>
            <person name="Schulenburg H."/>
            <person name="Samuel B."/>
        </authorList>
    </citation>
    <scope>NUCLEOTIDE SEQUENCE [LARGE SCALE GENOMIC DNA]</scope>
    <source>
        <strain evidence="2 3">MSPm1</strain>
    </source>
</reference>
<gene>
    <name evidence="2" type="ORF">HS968_15895</name>
</gene>
<keyword evidence="1" id="KW-0472">Membrane</keyword>
<organism evidence="2 3">
    <name type="scientific">Pseudomonas berkeleyensis</name>
    <dbReference type="NCBI Taxonomy" id="2726956"/>
    <lineage>
        <taxon>Bacteria</taxon>
        <taxon>Pseudomonadati</taxon>
        <taxon>Pseudomonadota</taxon>
        <taxon>Gammaproteobacteria</taxon>
        <taxon>Pseudomonadales</taxon>
        <taxon>Pseudomonadaceae</taxon>
        <taxon>Pseudomonas</taxon>
    </lineage>
</organism>
<dbReference type="PROSITE" id="PS51257">
    <property type="entry name" value="PROKAR_LIPOPROTEIN"/>
    <property type="match status" value="1"/>
</dbReference>